<evidence type="ECO:0000313" key="2">
    <source>
        <dbReference type="WBParaSite" id="L893_g319.t1"/>
    </source>
</evidence>
<dbReference type="Proteomes" id="UP000095287">
    <property type="component" value="Unplaced"/>
</dbReference>
<reference evidence="2" key="1">
    <citation type="submission" date="2016-11" db="UniProtKB">
        <authorList>
            <consortium name="WormBaseParasite"/>
        </authorList>
    </citation>
    <scope>IDENTIFICATION</scope>
</reference>
<sequence>MPDLCWLRSVSPSESTAAAQVDAEVEWVRRSKSRDAGVYIVQ</sequence>
<protein>
    <submittedName>
        <fullName evidence="2">SH2 domain-containing protein</fullName>
    </submittedName>
</protein>
<proteinExistence type="predicted"/>
<name>A0A1I8A1F8_9BILA</name>
<accession>A0A1I8A1F8</accession>
<dbReference type="WBParaSite" id="L893_g319.t1">
    <property type="protein sequence ID" value="L893_g319.t1"/>
    <property type="gene ID" value="L893_g319"/>
</dbReference>
<organism evidence="1 2">
    <name type="scientific">Steinernema glaseri</name>
    <dbReference type="NCBI Taxonomy" id="37863"/>
    <lineage>
        <taxon>Eukaryota</taxon>
        <taxon>Metazoa</taxon>
        <taxon>Ecdysozoa</taxon>
        <taxon>Nematoda</taxon>
        <taxon>Chromadorea</taxon>
        <taxon>Rhabditida</taxon>
        <taxon>Tylenchina</taxon>
        <taxon>Panagrolaimomorpha</taxon>
        <taxon>Strongyloidoidea</taxon>
        <taxon>Steinernematidae</taxon>
        <taxon>Steinernema</taxon>
    </lineage>
</organism>
<keyword evidence="1" id="KW-1185">Reference proteome</keyword>
<dbReference type="AlphaFoldDB" id="A0A1I8A1F8"/>
<evidence type="ECO:0000313" key="1">
    <source>
        <dbReference type="Proteomes" id="UP000095287"/>
    </source>
</evidence>